<evidence type="ECO:0000256" key="1">
    <source>
        <dbReference type="SAM" id="MobiDB-lite"/>
    </source>
</evidence>
<keyword evidence="3" id="KW-1185">Reference proteome</keyword>
<feature type="region of interest" description="Disordered" evidence="1">
    <location>
        <begin position="1"/>
        <end position="53"/>
    </location>
</feature>
<proteinExistence type="predicted"/>
<sequence length="53" mass="5677">MMDGMWSMRDQPRDSPAEGGDFKSPGLAQREKGKEMEMATGMGDADPKDGGVS</sequence>
<accession>A0AAV5IDS5</accession>
<protein>
    <submittedName>
        <fullName evidence="2">Uncharacterized protein</fullName>
    </submittedName>
</protein>
<dbReference type="AlphaFoldDB" id="A0AAV5IDS5"/>
<dbReference type="Proteomes" id="UP001054252">
    <property type="component" value="Unassembled WGS sequence"/>
</dbReference>
<comment type="caution">
    <text evidence="2">The sequence shown here is derived from an EMBL/GenBank/DDBJ whole genome shotgun (WGS) entry which is preliminary data.</text>
</comment>
<evidence type="ECO:0000313" key="3">
    <source>
        <dbReference type="Proteomes" id="UP001054252"/>
    </source>
</evidence>
<reference evidence="2 3" key="1">
    <citation type="journal article" date="2021" name="Commun. Biol.">
        <title>The genome of Shorea leprosula (Dipterocarpaceae) highlights the ecological relevance of drought in aseasonal tropical rainforests.</title>
        <authorList>
            <person name="Ng K.K.S."/>
            <person name="Kobayashi M.J."/>
            <person name="Fawcett J.A."/>
            <person name="Hatakeyama M."/>
            <person name="Paape T."/>
            <person name="Ng C.H."/>
            <person name="Ang C.C."/>
            <person name="Tnah L.H."/>
            <person name="Lee C.T."/>
            <person name="Nishiyama T."/>
            <person name="Sese J."/>
            <person name="O'Brien M.J."/>
            <person name="Copetti D."/>
            <person name="Mohd Noor M.I."/>
            <person name="Ong R.C."/>
            <person name="Putra M."/>
            <person name="Sireger I.Z."/>
            <person name="Indrioko S."/>
            <person name="Kosugi Y."/>
            <person name="Izuno A."/>
            <person name="Isagi Y."/>
            <person name="Lee S.L."/>
            <person name="Shimizu K.K."/>
        </authorList>
    </citation>
    <scope>NUCLEOTIDE SEQUENCE [LARGE SCALE GENOMIC DNA]</scope>
    <source>
        <strain evidence="2">214</strain>
    </source>
</reference>
<organism evidence="2 3">
    <name type="scientific">Rubroshorea leprosula</name>
    <dbReference type="NCBI Taxonomy" id="152421"/>
    <lineage>
        <taxon>Eukaryota</taxon>
        <taxon>Viridiplantae</taxon>
        <taxon>Streptophyta</taxon>
        <taxon>Embryophyta</taxon>
        <taxon>Tracheophyta</taxon>
        <taxon>Spermatophyta</taxon>
        <taxon>Magnoliopsida</taxon>
        <taxon>eudicotyledons</taxon>
        <taxon>Gunneridae</taxon>
        <taxon>Pentapetalae</taxon>
        <taxon>rosids</taxon>
        <taxon>malvids</taxon>
        <taxon>Malvales</taxon>
        <taxon>Dipterocarpaceae</taxon>
        <taxon>Rubroshorea</taxon>
    </lineage>
</organism>
<name>A0AAV5IDS5_9ROSI</name>
<evidence type="ECO:0000313" key="2">
    <source>
        <dbReference type="EMBL" id="GKV00081.1"/>
    </source>
</evidence>
<gene>
    <name evidence="2" type="ORF">SLEP1_g12833</name>
</gene>
<dbReference type="EMBL" id="BPVZ01000015">
    <property type="protein sequence ID" value="GKV00081.1"/>
    <property type="molecule type" value="Genomic_DNA"/>
</dbReference>